<evidence type="ECO:0000313" key="5">
    <source>
        <dbReference type="EMBL" id="AAQ11988.1"/>
    </source>
</evidence>
<evidence type="ECO:0000256" key="1">
    <source>
        <dbReference type="ARBA" id="ARBA00008949"/>
    </source>
</evidence>
<accession>Q5ZQQ6</accession>
<keyword evidence="3" id="KW-0455">Luminescence</keyword>
<dbReference type="Gene3D" id="2.40.155.10">
    <property type="entry name" value="Green fluorescent protein"/>
    <property type="match status" value="1"/>
</dbReference>
<evidence type="ECO:0000256" key="2">
    <source>
        <dbReference type="ARBA" id="ARBA00022991"/>
    </source>
</evidence>
<dbReference type="GO" id="GO:0008218">
    <property type="term" value="P:bioluminescence"/>
    <property type="evidence" value="ECO:0007669"/>
    <property type="project" value="UniProtKB-KW"/>
</dbReference>
<name>Q5ZQQ6_ENTQU</name>
<protein>
    <submittedName>
        <fullName evidence="5">Cyan fluorescent protein FP486</fullName>
    </submittedName>
</protein>
<comment type="similarity">
    <text evidence="1">Belongs to the GFP family.</text>
</comment>
<sequence>MDPLVNGNLKIKMFMNGSVNKHKFKCEAEGEGNIHSGTHIMKITVTEGGPLPFAFDILSRTFCYGHKMFLDNSGNIPDFFKQSLKDGYSWERETTYEDGGVLNSKQKHTLKGDCITTYSEVTGTFPPNGPVMKKKTLGWEPSCEMVIPRDGGLIMYDNIALKLDDDHGGHLTGNFKATYKSNNPNINLPKHHFVENRVEMLEGRDGGNYVKLHERNKARYSALESELAKK</sequence>
<organism evidence="5">
    <name type="scientific">Entacmaea quadricolor</name>
    <name type="common">Bubble-tip anemone</name>
    <name type="synonym">Parasicyonis actinostoloides</name>
    <dbReference type="NCBI Taxonomy" id="6118"/>
    <lineage>
        <taxon>Eukaryota</taxon>
        <taxon>Metazoa</taxon>
        <taxon>Cnidaria</taxon>
        <taxon>Anthozoa</taxon>
        <taxon>Hexacorallia</taxon>
        <taxon>Actiniaria</taxon>
        <taxon>Actiniidae</taxon>
        <taxon>Entacmaea</taxon>
    </lineage>
</organism>
<dbReference type="SUPFAM" id="SSF54511">
    <property type="entry name" value="GFP-like"/>
    <property type="match status" value="1"/>
</dbReference>
<dbReference type="AlphaFoldDB" id="Q5ZQQ6"/>
<dbReference type="InterPro" id="IPR011584">
    <property type="entry name" value="GFP-related"/>
</dbReference>
<dbReference type="Pfam" id="PF01353">
    <property type="entry name" value="GFP"/>
    <property type="match status" value="1"/>
</dbReference>
<keyword evidence="2" id="KW-0157">Chromophore</keyword>
<dbReference type="EMBL" id="AF545829">
    <property type="protein sequence ID" value="AAQ11988.1"/>
    <property type="molecule type" value="mRNA"/>
</dbReference>
<dbReference type="InterPro" id="IPR009017">
    <property type="entry name" value="GFP"/>
</dbReference>
<proteinExistence type="evidence at transcript level"/>
<evidence type="ECO:0000256" key="4">
    <source>
        <dbReference type="ARBA" id="ARBA00023262"/>
    </source>
</evidence>
<reference evidence="5" key="1">
    <citation type="submission" date="2002-09" db="EMBL/GenBank/DDBJ databases">
        <authorList>
            <person name="Wiedenmann J."/>
        </authorList>
    </citation>
    <scope>NUCLEOTIDE SEQUENCE</scope>
</reference>
<evidence type="ECO:0000256" key="3">
    <source>
        <dbReference type="ARBA" id="ARBA00023223"/>
    </source>
</evidence>
<keyword evidence="4" id="KW-0599">Photoprotein</keyword>